<feature type="transmembrane region" description="Helical" evidence="1">
    <location>
        <begin position="6"/>
        <end position="31"/>
    </location>
</feature>
<comment type="caution">
    <text evidence="3">The sequence shown here is derived from an EMBL/GenBank/DDBJ whole genome shotgun (WGS) entry which is preliminary data.</text>
</comment>
<keyword evidence="1" id="KW-0812">Transmembrane</keyword>
<protein>
    <recommendedName>
        <fullName evidence="2">Urease accessory protein UreH-like transmembrane domain-containing protein</fullName>
    </recommendedName>
</protein>
<evidence type="ECO:0000313" key="3">
    <source>
        <dbReference type="EMBL" id="ODS31673.1"/>
    </source>
</evidence>
<feature type="transmembrane region" description="Helical" evidence="1">
    <location>
        <begin position="81"/>
        <end position="101"/>
    </location>
</feature>
<proteinExistence type="predicted"/>
<feature type="transmembrane region" description="Helical" evidence="1">
    <location>
        <begin position="195"/>
        <end position="213"/>
    </location>
</feature>
<evidence type="ECO:0000313" key="4">
    <source>
        <dbReference type="Proteomes" id="UP000094056"/>
    </source>
</evidence>
<gene>
    <name evidence="3" type="ORF">SCARUB_03223</name>
</gene>
<dbReference type="Proteomes" id="UP000094056">
    <property type="component" value="Unassembled WGS sequence"/>
</dbReference>
<evidence type="ECO:0000259" key="2">
    <source>
        <dbReference type="Pfam" id="PF13386"/>
    </source>
</evidence>
<dbReference type="PANTHER" id="PTHR42208:SF1">
    <property type="entry name" value="HEAVY METAL TRANSPORTER"/>
    <property type="match status" value="1"/>
</dbReference>
<keyword evidence="1" id="KW-0472">Membrane</keyword>
<name>A0A1E3X7R6_9BACT</name>
<keyword evidence="1" id="KW-1133">Transmembrane helix</keyword>
<organism evidence="3 4">
    <name type="scientific">Candidatus Scalindua rubra</name>
    <dbReference type="NCBI Taxonomy" id="1872076"/>
    <lineage>
        <taxon>Bacteria</taxon>
        <taxon>Pseudomonadati</taxon>
        <taxon>Planctomycetota</taxon>
        <taxon>Candidatus Brocadiia</taxon>
        <taxon>Candidatus Brocadiales</taxon>
        <taxon>Candidatus Scalinduaceae</taxon>
        <taxon>Candidatus Scalindua</taxon>
    </lineage>
</organism>
<feature type="domain" description="Urease accessory protein UreH-like transmembrane" evidence="2">
    <location>
        <begin position="8"/>
        <end position="208"/>
    </location>
</feature>
<dbReference type="PANTHER" id="PTHR42208">
    <property type="entry name" value="HEAVY METAL TRANSPORTER-RELATED"/>
    <property type="match status" value="1"/>
</dbReference>
<reference evidence="3 4" key="1">
    <citation type="submission" date="2016-07" db="EMBL/GenBank/DDBJ databases">
        <title>Draft genome of Scalindua rubra, obtained from a brine-seawater interface in the Red Sea, sheds light on salt adaptation in anammox bacteria.</title>
        <authorList>
            <person name="Speth D.R."/>
            <person name="Lagkouvardos I."/>
            <person name="Wang Y."/>
            <person name="Qian P.-Y."/>
            <person name="Dutilh B.E."/>
            <person name="Jetten M.S."/>
        </authorList>
    </citation>
    <scope>NUCLEOTIDE SEQUENCE [LARGE SCALE GENOMIC DNA]</scope>
    <source>
        <strain evidence="3">BSI-1</strain>
    </source>
</reference>
<dbReference type="EMBL" id="MAYW01000102">
    <property type="protein sequence ID" value="ODS31673.1"/>
    <property type="molecule type" value="Genomic_DNA"/>
</dbReference>
<dbReference type="AlphaFoldDB" id="A0A1E3X7R6"/>
<dbReference type="Pfam" id="PF13386">
    <property type="entry name" value="DsbD_2"/>
    <property type="match status" value="1"/>
</dbReference>
<evidence type="ECO:0000256" key="1">
    <source>
        <dbReference type="SAM" id="Phobius"/>
    </source>
</evidence>
<accession>A0A1E3X7R6</accession>
<feature type="transmembrane region" description="Helical" evidence="1">
    <location>
        <begin position="161"/>
        <end position="183"/>
    </location>
</feature>
<feature type="transmembrane region" description="Helical" evidence="1">
    <location>
        <begin position="52"/>
        <end position="69"/>
    </location>
</feature>
<feature type="transmembrane region" description="Helical" evidence="1">
    <location>
        <begin position="133"/>
        <end position="155"/>
    </location>
</feature>
<dbReference type="InterPro" id="IPR039447">
    <property type="entry name" value="UreH-like_TM_dom"/>
</dbReference>
<sequence>MQHYLISAFILGLVGSLHCLGMCGGIAVGLGCSTKNRITTITRQILYSLGRIFTYGFIGAISGYSGFIIKDWKPFTGFQQTLAIASGIIMIIIGLNILGLFKNKKKVSDSFNEILGIRALQTLYHSKSLLSSLYIGIFNGFLPCLLVYAAATMALSSTHVLSGLLIMFVFGTGTVPSLFILGCGSNAVTARYSKFVPFTIGAAVSLMGAITIIRATPAFDICLNHVWK</sequence>